<evidence type="ECO:0000256" key="1">
    <source>
        <dbReference type="ARBA" id="ARBA00022679"/>
    </source>
</evidence>
<keyword evidence="2 4" id="KW-0548">Nucleotidyltransferase</keyword>
<dbReference type="Proteomes" id="UP001557465">
    <property type="component" value="Unassembled WGS sequence"/>
</dbReference>
<comment type="caution">
    <text evidence="4">The sequence shown here is derived from an EMBL/GenBank/DDBJ whole genome shotgun (WGS) entry which is preliminary data.</text>
</comment>
<name>A0ABV3TK26_9RHOB</name>
<dbReference type="CDD" id="cd02517">
    <property type="entry name" value="CMP-KDO-Synthetase"/>
    <property type="match status" value="1"/>
</dbReference>
<evidence type="ECO:0000313" key="5">
    <source>
        <dbReference type="Proteomes" id="UP001557465"/>
    </source>
</evidence>
<dbReference type="Gene3D" id="3.90.550.10">
    <property type="entry name" value="Spore Coat Polysaccharide Biosynthesis Protein SpsA, Chain A"/>
    <property type="match status" value="1"/>
</dbReference>
<dbReference type="InterPro" id="IPR029044">
    <property type="entry name" value="Nucleotide-diphossugar_trans"/>
</dbReference>
<sequence>MSVLIVIPARYASSRYPGKPLVELTGATGVSKTLIQRSWEAAIAVSGVDRVVVATDDPRIRDAAEAFGAEVVMTSESCRNGTERCAEAAAALGDAYEIVVNLQGDAPLTPAWFIEDLVAGLRANDWAELATPVLRCEGEMLASLREDRHQGRVGGTTAVFGAGNRGLYFSKEVIPFTSESYLPNDPTPVFHHVGVYAYRPDILAQYPDWPIGPLEGLEGLEQLRFLENGRAVLCVEVEARGRQFWELNNPSDVARLEAMMAEMQLP</sequence>
<dbReference type="NCBIfam" id="NF003952">
    <property type="entry name" value="PRK05450.1-5"/>
    <property type="match status" value="1"/>
</dbReference>
<dbReference type="InterPro" id="IPR003329">
    <property type="entry name" value="Cytidylyl_trans"/>
</dbReference>
<organism evidence="4 5">
    <name type="scientific">Thioclava arctica</name>
    <dbReference type="NCBI Taxonomy" id="3238301"/>
    <lineage>
        <taxon>Bacteria</taxon>
        <taxon>Pseudomonadati</taxon>
        <taxon>Pseudomonadota</taxon>
        <taxon>Alphaproteobacteria</taxon>
        <taxon>Rhodobacterales</taxon>
        <taxon>Paracoccaceae</taxon>
        <taxon>Thioclava</taxon>
    </lineage>
</organism>
<dbReference type="NCBIfam" id="NF003950">
    <property type="entry name" value="PRK05450.1-3"/>
    <property type="match status" value="1"/>
</dbReference>
<protein>
    <submittedName>
        <fullName evidence="4">3-deoxy-manno-octulosonate cytidylyltransferase</fullName>
    </submittedName>
</protein>
<proteinExistence type="predicted"/>
<accession>A0ABV3TK26</accession>
<keyword evidence="5" id="KW-1185">Reference proteome</keyword>
<dbReference type="InterPro" id="IPR004528">
    <property type="entry name" value="KdsB"/>
</dbReference>
<dbReference type="RefSeq" id="WP_368391380.1">
    <property type="nucleotide sequence ID" value="NZ_JBFRYC010000003.1"/>
</dbReference>
<reference evidence="4 5" key="1">
    <citation type="journal article" date="2011" name="Int. J. Syst. Evol. Microbiol.">
        <title>Zhongshania antarctica gen. nov., sp. nov. and Zhongshania guokunii sp. nov., gammaproteobacteria respectively isolated from coastal attached (fast) ice and surface seawater of the Antarctic.</title>
        <authorList>
            <person name="Li H.J."/>
            <person name="Zhang X.Y."/>
            <person name="Chen C.X."/>
            <person name="Zhang Y.J."/>
            <person name="Gao Z.M."/>
            <person name="Yu Y."/>
            <person name="Chen X.L."/>
            <person name="Chen B."/>
            <person name="Zhang Y.Z."/>
        </authorList>
    </citation>
    <scope>NUCLEOTIDE SEQUENCE [LARGE SCALE GENOMIC DNA]</scope>
    <source>
        <strain evidence="4 5">15-R06ZXC-3</strain>
    </source>
</reference>
<evidence type="ECO:0000256" key="3">
    <source>
        <dbReference type="ARBA" id="ARBA00022985"/>
    </source>
</evidence>
<dbReference type="PANTHER" id="PTHR42866">
    <property type="entry name" value="3-DEOXY-MANNO-OCTULOSONATE CYTIDYLYLTRANSFERASE"/>
    <property type="match status" value="1"/>
</dbReference>
<gene>
    <name evidence="4" type="ORF">AB4874_06590</name>
</gene>
<evidence type="ECO:0000256" key="2">
    <source>
        <dbReference type="ARBA" id="ARBA00022695"/>
    </source>
</evidence>
<keyword evidence="1" id="KW-0808">Transferase</keyword>
<evidence type="ECO:0000313" key="4">
    <source>
        <dbReference type="EMBL" id="MEX1661318.1"/>
    </source>
</evidence>
<dbReference type="GO" id="GO:0016779">
    <property type="term" value="F:nucleotidyltransferase activity"/>
    <property type="evidence" value="ECO:0007669"/>
    <property type="project" value="UniProtKB-KW"/>
</dbReference>
<keyword evidence="3" id="KW-0448">Lipopolysaccharide biosynthesis</keyword>
<dbReference type="EMBL" id="JBFRYC010000003">
    <property type="protein sequence ID" value="MEX1661318.1"/>
    <property type="molecule type" value="Genomic_DNA"/>
</dbReference>
<dbReference type="Pfam" id="PF02348">
    <property type="entry name" value="CTP_transf_3"/>
    <property type="match status" value="1"/>
</dbReference>
<dbReference type="SUPFAM" id="SSF53448">
    <property type="entry name" value="Nucleotide-diphospho-sugar transferases"/>
    <property type="match status" value="1"/>
</dbReference>
<dbReference type="PANTHER" id="PTHR42866:SF2">
    <property type="entry name" value="3-DEOXY-MANNO-OCTULOSONATE CYTIDYLYLTRANSFERASE, MITOCHONDRIAL"/>
    <property type="match status" value="1"/>
</dbReference>